<dbReference type="InterPro" id="IPR013324">
    <property type="entry name" value="RNA_pol_sigma_r3/r4-like"/>
</dbReference>
<dbReference type="InterPro" id="IPR039425">
    <property type="entry name" value="RNA_pol_sigma-70-like"/>
</dbReference>
<organism evidence="8 9">
    <name type="scientific">Cryptosporangium aurantiacum</name>
    <dbReference type="NCBI Taxonomy" id="134849"/>
    <lineage>
        <taxon>Bacteria</taxon>
        <taxon>Bacillati</taxon>
        <taxon>Actinomycetota</taxon>
        <taxon>Actinomycetes</taxon>
        <taxon>Cryptosporangiales</taxon>
        <taxon>Cryptosporangiaceae</taxon>
        <taxon>Cryptosporangium</taxon>
    </lineage>
</organism>
<gene>
    <name evidence="8" type="ORF">SAMN05443668_106167</name>
</gene>
<dbReference type="Proteomes" id="UP000184440">
    <property type="component" value="Unassembled WGS sequence"/>
</dbReference>
<dbReference type="EMBL" id="FRCS01000006">
    <property type="protein sequence ID" value="SHN38951.1"/>
    <property type="molecule type" value="Genomic_DNA"/>
</dbReference>
<dbReference type="SUPFAM" id="SSF88659">
    <property type="entry name" value="Sigma3 and sigma4 domains of RNA polymerase sigma factors"/>
    <property type="match status" value="1"/>
</dbReference>
<dbReference type="SUPFAM" id="SSF88946">
    <property type="entry name" value="Sigma2 domain of RNA polymerase sigma factors"/>
    <property type="match status" value="1"/>
</dbReference>
<keyword evidence="4" id="KW-0238">DNA-binding</keyword>
<evidence type="ECO:0000259" key="7">
    <source>
        <dbReference type="Pfam" id="PF08281"/>
    </source>
</evidence>
<dbReference type="GO" id="GO:0016987">
    <property type="term" value="F:sigma factor activity"/>
    <property type="evidence" value="ECO:0007669"/>
    <property type="project" value="UniProtKB-KW"/>
</dbReference>
<dbReference type="STRING" id="134849.SAMN05443668_106167"/>
<keyword evidence="5" id="KW-0804">Transcription</keyword>
<keyword evidence="2" id="KW-0805">Transcription regulation</keyword>
<dbReference type="AlphaFoldDB" id="A0A1M7R2W7"/>
<dbReference type="OrthoDB" id="3783006at2"/>
<keyword evidence="3" id="KW-0731">Sigma factor</keyword>
<dbReference type="InterPro" id="IPR014325">
    <property type="entry name" value="RNA_pol_sigma-E_actinobac"/>
</dbReference>
<protein>
    <submittedName>
        <fullName evidence="8">RNA polymerase, sigma subunit, SigV</fullName>
    </submittedName>
</protein>
<evidence type="ECO:0000313" key="8">
    <source>
        <dbReference type="EMBL" id="SHN38951.1"/>
    </source>
</evidence>
<dbReference type="InterPro" id="IPR013325">
    <property type="entry name" value="RNA_pol_sigma_r2"/>
</dbReference>
<proteinExistence type="inferred from homology"/>
<dbReference type="PANTHER" id="PTHR43133">
    <property type="entry name" value="RNA POLYMERASE ECF-TYPE SIGMA FACTO"/>
    <property type="match status" value="1"/>
</dbReference>
<dbReference type="GO" id="GO:0003677">
    <property type="term" value="F:DNA binding"/>
    <property type="evidence" value="ECO:0007669"/>
    <property type="project" value="UniProtKB-KW"/>
</dbReference>
<dbReference type="Gene3D" id="1.10.10.10">
    <property type="entry name" value="Winged helix-like DNA-binding domain superfamily/Winged helix DNA-binding domain"/>
    <property type="match status" value="1"/>
</dbReference>
<evidence type="ECO:0000256" key="3">
    <source>
        <dbReference type="ARBA" id="ARBA00023082"/>
    </source>
</evidence>
<evidence type="ECO:0000256" key="5">
    <source>
        <dbReference type="ARBA" id="ARBA00023163"/>
    </source>
</evidence>
<dbReference type="GO" id="GO:0006352">
    <property type="term" value="P:DNA-templated transcription initiation"/>
    <property type="evidence" value="ECO:0007669"/>
    <property type="project" value="InterPro"/>
</dbReference>
<name>A0A1M7R2W7_9ACTN</name>
<accession>A0A1M7R2W7</accession>
<dbReference type="NCBIfam" id="TIGR02983">
    <property type="entry name" value="SigE-fam_strep"/>
    <property type="match status" value="1"/>
</dbReference>
<sequence>MPSKPDAAAFDGFVADHGGTFLRFAYVLCGDYHLAEDLVQEALVRVHPRWPKVRQQQPSAYVRKTILRQYLSWRRRRASAEVPDLPDADANQDRRPDHADRLADRDALRIALAGLPPRQRAVLVLRFYEDLDDDEIAELIGCSTTTVRSHASRGLARLRGDAHVVPIA</sequence>
<dbReference type="InterPro" id="IPR007627">
    <property type="entry name" value="RNA_pol_sigma70_r2"/>
</dbReference>
<dbReference type="PANTHER" id="PTHR43133:SF50">
    <property type="entry name" value="ECF RNA POLYMERASE SIGMA FACTOR SIGM"/>
    <property type="match status" value="1"/>
</dbReference>
<dbReference type="Gene3D" id="1.10.1740.10">
    <property type="match status" value="1"/>
</dbReference>
<evidence type="ECO:0000256" key="4">
    <source>
        <dbReference type="ARBA" id="ARBA00023125"/>
    </source>
</evidence>
<evidence type="ECO:0000313" key="9">
    <source>
        <dbReference type="Proteomes" id="UP000184440"/>
    </source>
</evidence>
<reference evidence="8 9" key="1">
    <citation type="submission" date="2016-11" db="EMBL/GenBank/DDBJ databases">
        <authorList>
            <person name="Jaros S."/>
            <person name="Januszkiewicz K."/>
            <person name="Wedrychowicz H."/>
        </authorList>
    </citation>
    <scope>NUCLEOTIDE SEQUENCE [LARGE SCALE GENOMIC DNA]</scope>
    <source>
        <strain evidence="8 9">DSM 46144</strain>
    </source>
</reference>
<evidence type="ECO:0000259" key="6">
    <source>
        <dbReference type="Pfam" id="PF04542"/>
    </source>
</evidence>
<dbReference type="RefSeq" id="WP_073259476.1">
    <property type="nucleotide sequence ID" value="NZ_FRCS01000006.1"/>
</dbReference>
<dbReference type="InterPro" id="IPR014284">
    <property type="entry name" value="RNA_pol_sigma-70_dom"/>
</dbReference>
<evidence type="ECO:0000256" key="1">
    <source>
        <dbReference type="ARBA" id="ARBA00010641"/>
    </source>
</evidence>
<comment type="similarity">
    <text evidence="1">Belongs to the sigma-70 factor family. ECF subfamily.</text>
</comment>
<evidence type="ECO:0000256" key="2">
    <source>
        <dbReference type="ARBA" id="ARBA00023015"/>
    </source>
</evidence>
<dbReference type="Pfam" id="PF08281">
    <property type="entry name" value="Sigma70_r4_2"/>
    <property type="match status" value="1"/>
</dbReference>
<dbReference type="CDD" id="cd06171">
    <property type="entry name" value="Sigma70_r4"/>
    <property type="match status" value="1"/>
</dbReference>
<feature type="domain" description="RNA polymerase sigma factor 70 region 4 type 2" evidence="7">
    <location>
        <begin position="107"/>
        <end position="158"/>
    </location>
</feature>
<dbReference type="InterPro" id="IPR013249">
    <property type="entry name" value="RNA_pol_sigma70_r4_t2"/>
</dbReference>
<feature type="domain" description="RNA polymerase sigma-70 region 2" evidence="6">
    <location>
        <begin position="14"/>
        <end position="78"/>
    </location>
</feature>
<keyword evidence="9" id="KW-1185">Reference proteome</keyword>
<dbReference type="InterPro" id="IPR036388">
    <property type="entry name" value="WH-like_DNA-bd_sf"/>
</dbReference>
<dbReference type="NCBIfam" id="TIGR02937">
    <property type="entry name" value="sigma70-ECF"/>
    <property type="match status" value="1"/>
</dbReference>
<dbReference type="Pfam" id="PF04542">
    <property type="entry name" value="Sigma70_r2"/>
    <property type="match status" value="1"/>
</dbReference>